<dbReference type="AlphaFoldDB" id="A0A2N7PL44"/>
<feature type="domain" description="Magnetosome protein MamS/MamX" evidence="1">
    <location>
        <begin position="56"/>
        <end position="116"/>
    </location>
</feature>
<name>A0A2N7PL44_9BACT</name>
<proteinExistence type="predicted"/>
<protein>
    <recommendedName>
        <fullName evidence="1">Magnetosome protein MamS/MamX domain-containing protein</fullName>
    </recommendedName>
</protein>
<gene>
    <name evidence="2" type="ORF">C0197_00985</name>
</gene>
<evidence type="ECO:0000259" key="1">
    <source>
        <dbReference type="Pfam" id="PF26390"/>
    </source>
</evidence>
<reference evidence="2 3" key="1">
    <citation type="submission" date="2018-01" db="EMBL/GenBank/DDBJ databases">
        <title>Metagenomic assembled genomes from two thermal pools in the Uzon Caldera, Kamchatka, Russia.</title>
        <authorList>
            <person name="Wilkins L."/>
            <person name="Ettinger C."/>
        </authorList>
    </citation>
    <scope>NUCLEOTIDE SEQUENCE [LARGE SCALE GENOMIC DNA]</scope>
    <source>
        <strain evidence="2">ZAV-15</strain>
    </source>
</reference>
<evidence type="ECO:0000313" key="2">
    <source>
        <dbReference type="EMBL" id="PMP64317.1"/>
    </source>
</evidence>
<sequence length="139" mass="16256">MFLNIKSCLLVLFLLLGSIFLITEKAFSQEIDLESYDPNTEIILKGEIKEIIIPEQGMVSIIISKGEKLYRAYLCPRWFYFQLNPNLKPGEMVEIKGAKIYTRRQGLVLVVRVLKNLTTKEEVVIRDFNCKPCWRGKRW</sequence>
<organism evidence="2 3">
    <name type="scientific">Caldimicrobium thiodismutans</name>
    <dbReference type="NCBI Taxonomy" id="1653476"/>
    <lineage>
        <taxon>Bacteria</taxon>
        <taxon>Pseudomonadati</taxon>
        <taxon>Thermodesulfobacteriota</taxon>
        <taxon>Thermodesulfobacteria</taxon>
        <taxon>Thermodesulfobacteriales</taxon>
        <taxon>Thermodesulfobacteriaceae</taxon>
        <taxon>Caldimicrobium</taxon>
    </lineage>
</organism>
<comment type="caution">
    <text evidence="2">The sequence shown here is derived from an EMBL/GenBank/DDBJ whole genome shotgun (WGS) entry which is preliminary data.</text>
</comment>
<dbReference type="EMBL" id="PNIE01000014">
    <property type="protein sequence ID" value="PMP64317.1"/>
    <property type="molecule type" value="Genomic_DNA"/>
</dbReference>
<dbReference type="Pfam" id="PF26390">
    <property type="entry name" value="MamS_MamX"/>
    <property type="match status" value="1"/>
</dbReference>
<dbReference type="InterPro" id="IPR058837">
    <property type="entry name" value="MamS_MamX_dom"/>
</dbReference>
<dbReference type="Proteomes" id="UP000235731">
    <property type="component" value="Unassembled WGS sequence"/>
</dbReference>
<accession>A0A2N7PL44</accession>
<evidence type="ECO:0000313" key="3">
    <source>
        <dbReference type="Proteomes" id="UP000235731"/>
    </source>
</evidence>